<evidence type="ECO:0000313" key="8">
    <source>
        <dbReference type="Proteomes" id="UP000487117"/>
    </source>
</evidence>
<accession>A0A7V8FJ96</accession>
<proteinExistence type="predicted"/>
<evidence type="ECO:0000256" key="3">
    <source>
        <dbReference type="ARBA" id="ARBA00023125"/>
    </source>
</evidence>
<name>A0A7V8FJ96_STEMA</name>
<keyword evidence="4" id="KW-0804">Transcription</keyword>
<dbReference type="SUPFAM" id="SSF46689">
    <property type="entry name" value="Homeodomain-like"/>
    <property type="match status" value="1"/>
</dbReference>
<dbReference type="SUPFAM" id="SSF48498">
    <property type="entry name" value="Tetracyclin repressor-like, C-terminal domain"/>
    <property type="match status" value="1"/>
</dbReference>
<dbReference type="PANTHER" id="PTHR47506:SF1">
    <property type="entry name" value="HTH-TYPE TRANSCRIPTIONAL REGULATOR YJDC"/>
    <property type="match status" value="1"/>
</dbReference>
<dbReference type="PANTHER" id="PTHR47506">
    <property type="entry name" value="TRANSCRIPTIONAL REGULATORY PROTEIN"/>
    <property type="match status" value="1"/>
</dbReference>
<dbReference type="InterPro" id="IPR036271">
    <property type="entry name" value="Tet_transcr_reg_TetR-rel_C_sf"/>
</dbReference>
<gene>
    <name evidence="7" type="primary">comR_1</name>
    <name evidence="7" type="ORF">GAK31_00330</name>
</gene>
<evidence type="ECO:0000256" key="5">
    <source>
        <dbReference type="PROSITE-ProRule" id="PRU00335"/>
    </source>
</evidence>
<dbReference type="PROSITE" id="PS50977">
    <property type="entry name" value="HTH_TETR_2"/>
    <property type="match status" value="1"/>
</dbReference>
<dbReference type="Gene3D" id="1.10.10.60">
    <property type="entry name" value="Homeodomain-like"/>
    <property type="match status" value="1"/>
</dbReference>
<dbReference type="Pfam" id="PF00440">
    <property type="entry name" value="TetR_N"/>
    <property type="match status" value="1"/>
</dbReference>
<dbReference type="EMBL" id="WNDS01000001">
    <property type="protein sequence ID" value="KAF1017071.1"/>
    <property type="molecule type" value="Genomic_DNA"/>
</dbReference>
<dbReference type="Pfam" id="PF13977">
    <property type="entry name" value="TetR_C_6"/>
    <property type="match status" value="1"/>
</dbReference>
<evidence type="ECO:0000256" key="2">
    <source>
        <dbReference type="ARBA" id="ARBA00023015"/>
    </source>
</evidence>
<evidence type="ECO:0000256" key="1">
    <source>
        <dbReference type="ARBA" id="ARBA00022491"/>
    </source>
</evidence>
<evidence type="ECO:0000256" key="4">
    <source>
        <dbReference type="ARBA" id="ARBA00023163"/>
    </source>
</evidence>
<reference evidence="8" key="1">
    <citation type="journal article" date="2020" name="MBio">
        <title>Horizontal gene transfer to a defensive symbiont with a reduced genome amongst a multipartite beetle microbiome.</title>
        <authorList>
            <person name="Waterworth S.C."/>
            <person name="Florez L.V."/>
            <person name="Rees E.R."/>
            <person name="Hertweck C."/>
            <person name="Kaltenpoth M."/>
            <person name="Kwan J.C."/>
        </authorList>
    </citation>
    <scope>NUCLEOTIDE SEQUENCE [LARGE SCALE GENOMIC DNA]</scope>
</reference>
<organism evidence="7 8">
    <name type="scientific">Stenotrophomonas maltophilia</name>
    <name type="common">Pseudomonas maltophilia</name>
    <name type="synonym">Xanthomonas maltophilia</name>
    <dbReference type="NCBI Taxonomy" id="40324"/>
    <lineage>
        <taxon>Bacteria</taxon>
        <taxon>Pseudomonadati</taxon>
        <taxon>Pseudomonadota</taxon>
        <taxon>Gammaproteobacteria</taxon>
        <taxon>Lysobacterales</taxon>
        <taxon>Lysobacteraceae</taxon>
        <taxon>Stenotrophomonas</taxon>
        <taxon>Stenotrophomonas maltophilia group</taxon>
    </lineage>
</organism>
<dbReference type="InterPro" id="IPR001647">
    <property type="entry name" value="HTH_TetR"/>
</dbReference>
<evidence type="ECO:0000313" key="7">
    <source>
        <dbReference type="EMBL" id="KAF1017071.1"/>
    </source>
</evidence>
<sequence>MSPGTPADGRCRGLRVAPYTAAMGKRITFDHEQALDTAMRTFWKGGYSTTGVRDLMKAIGIGEGSFYNTLKSKKDLYLAALQHYEDTVLQPRFDALEAAATAGQGIRALLTVGLDQLDAGQAASRLCMVAGMASEDVLEDPMLAARARGGFETLRQAVQARLQRGADSGQLPPGYDVQAVAAVVATYVQGMWRTLLLDPDRARIERQNETLLAALGL</sequence>
<keyword evidence="2" id="KW-0805">Transcription regulation</keyword>
<keyword evidence="1" id="KW-0678">Repressor</keyword>
<dbReference type="InterPro" id="IPR039538">
    <property type="entry name" value="BetI_C"/>
</dbReference>
<feature type="domain" description="HTH tetR-type" evidence="6">
    <location>
        <begin position="28"/>
        <end position="88"/>
    </location>
</feature>
<evidence type="ECO:0000259" key="6">
    <source>
        <dbReference type="PROSITE" id="PS50977"/>
    </source>
</evidence>
<dbReference type="Gene3D" id="1.10.357.10">
    <property type="entry name" value="Tetracycline Repressor, domain 2"/>
    <property type="match status" value="1"/>
</dbReference>
<protein>
    <submittedName>
        <fullName evidence="7">HTH-type transcriptional repressor ComR</fullName>
    </submittedName>
</protein>
<dbReference type="GO" id="GO:0003677">
    <property type="term" value="F:DNA binding"/>
    <property type="evidence" value="ECO:0007669"/>
    <property type="project" value="UniProtKB-UniRule"/>
</dbReference>
<comment type="caution">
    <text evidence="7">The sequence shown here is derived from an EMBL/GenBank/DDBJ whole genome shotgun (WGS) entry which is preliminary data.</text>
</comment>
<feature type="DNA-binding region" description="H-T-H motif" evidence="5">
    <location>
        <begin position="51"/>
        <end position="70"/>
    </location>
</feature>
<dbReference type="InterPro" id="IPR009057">
    <property type="entry name" value="Homeodomain-like_sf"/>
</dbReference>
<dbReference type="Proteomes" id="UP000487117">
    <property type="component" value="Unassembled WGS sequence"/>
</dbReference>
<keyword evidence="3 5" id="KW-0238">DNA-binding</keyword>
<dbReference type="AlphaFoldDB" id="A0A7V8FJ96"/>